<dbReference type="OrthoDB" id="10006218at2759"/>
<evidence type="ECO:0000313" key="2">
    <source>
        <dbReference type="EMBL" id="KAI6783440.1"/>
    </source>
</evidence>
<reference evidence="2" key="2">
    <citation type="submission" date="2022-07" db="EMBL/GenBank/DDBJ databases">
        <authorList>
            <person name="Goncalves M.F.M."/>
            <person name="Hilario S."/>
            <person name="Van De Peer Y."/>
            <person name="Esteves A.C."/>
            <person name="Alves A."/>
        </authorList>
    </citation>
    <scope>NUCLEOTIDE SEQUENCE</scope>
    <source>
        <strain evidence="2">MUM 19.33</strain>
    </source>
</reference>
<accession>A0A9Q0BG84</accession>
<dbReference type="Pfam" id="PF13383">
    <property type="entry name" value="Methyltransf_22"/>
    <property type="match status" value="1"/>
</dbReference>
<feature type="domain" description="Methyltransferase" evidence="1">
    <location>
        <begin position="69"/>
        <end position="244"/>
    </location>
</feature>
<dbReference type="InterPro" id="IPR025714">
    <property type="entry name" value="Methyltranfer_dom"/>
</dbReference>
<dbReference type="PANTHER" id="PTHR32026">
    <property type="entry name" value="METHYLTRANSFERASE-LIKE PROTEIN 24"/>
    <property type="match status" value="1"/>
</dbReference>
<name>A0A9Q0BG84_9HYPO</name>
<reference evidence="2" key="1">
    <citation type="journal article" date="2021" name="J Fungi (Basel)">
        <title>Genomic and Metabolomic Analyses of the Marine Fungus Emericellopsis cladophorae: Insights into Saltwater Adaptability Mechanisms and Its Biosynthetic Potential.</title>
        <authorList>
            <person name="Goncalves M.F.M."/>
            <person name="Hilario S."/>
            <person name="Van de Peer Y."/>
            <person name="Esteves A.C."/>
            <person name="Alves A."/>
        </authorList>
    </citation>
    <scope>NUCLEOTIDE SEQUENCE</scope>
    <source>
        <strain evidence="2">MUM 19.33</strain>
    </source>
</reference>
<evidence type="ECO:0000259" key="1">
    <source>
        <dbReference type="Pfam" id="PF13383"/>
    </source>
</evidence>
<evidence type="ECO:0000313" key="3">
    <source>
        <dbReference type="Proteomes" id="UP001055219"/>
    </source>
</evidence>
<protein>
    <recommendedName>
        <fullName evidence="1">Methyltransferase domain-containing protein</fullName>
    </recommendedName>
</protein>
<gene>
    <name evidence="2" type="ORF">J7T54_004467</name>
</gene>
<dbReference type="PANTHER" id="PTHR32026:SF10">
    <property type="entry name" value="METHYLTRANSFERASE-LIKE PROTEIN 24-RELATED"/>
    <property type="match status" value="1"/>
</dbReference>
<dbReference type="GeneID" id="75830955"/>
<dbReference type="AlphaFoldDB" id="A0A9Q0BG84"/>
<dbReference type="InterPro" id="IPR026913">
    <property type="entry name" value="METTL24"/>
</dbReference>
<dbReference type="EMBL" id="JAGIXG020000008">
    <property type="protein sequence ID" value="KAI6783440.1"/>
    <property type="molecule type" value="Genomic_DNA"/>
</dbReference>
<proteinExistence type="predicted"/>
<keyword evidence="3" id="KW-1185">Reference proteome</keyword>
<comment type="caution">
    <text evidence="2">The sequence shown here is derived from an EMBL/GenBank/DDBJ whole genome shotgun (WGS) entry which is preliminary data.</text>
</comment>
<sequence length="334" mass="38073">MMHKFIILLTAFPAGLLILLLYSRMSTSVEQASPPPPPFQHVSRHTHDKDLDARLSRAEAIWRQAAQDRKVMAEQMGYNRKFPDGYINPYHVWDFARPSFSCPHELERVGKLGDGGKVVCGMSRYEKESPGPSVVDNPNRELVIYSFGVSRDSTFEAAMLRRTNARIWGYDYSVNHWGEGIPNEGHSRANFTKMGIGKTTHLDWKPPMSTIHDLMKFNGHTFIDIVKMDIEGAEFDALASVIQSVLEGGLQHGNASLPFGQLLLEVHFMKEPKGFSIPQDPSSWLTWWASLEKMGLRPVNNEDNWIGDAVHGKPRFMEYTLINVFERDRNMLLW</sequence>
<dbReference type="Proteomes" id="UP001055219">
    <property type="component" value="Unassembled WGS sequence"/>
</dbReference>
<organism evidence="2 3">
    <name type="scientific">Emericellopsis cladophorae</name>
    <dbReference type="NCBI Taxonomy" id="2686198"/>
    <lineage>
        <taxon>Eukaryota</taxon>
        <taxon>Fungi</taxon>
        <taxon>Dikarya</taxon>
        <taxon>Ascomycota</taxon>
        <taxon>Pezizomycotina</taxon>
        <taxon>Sordariomycetes</taxon>
        <taxon>Hypocreomycetidae</taxon>
        <taxon>Hypocreales</taxon>
        <taxon>Bionectriaceae</taxon>
        <taxon>Emericellopsis</taxon>
    </lineage>
</organism>
<dbReference type="RefSeq" id="XP_051364296.1">
    <property type="nucleotide sequence ID" value="XM_051504388.1"/>
</dbReference>